<organism evidence="3 4">
    <name type="scientific">Serendipita vermifera MAFF 305830</name>
    <dbReference type="NCBI Taxonomy" id="933852"/>
    <lineage>
        <taxon>Eukaryota</taxon>
        <taxon>Fungi</taxon>
        <taxon>Dikarya</taxon>
        <taxon>Basidiomycota</taxon>
        <taxon>Agaricomycotina</taxon>
        <taxon>Agaricomycetes</taxon>
        <taxon>Sebacinales</taxon>
        <taxon>Serendipitaceae</taxon>
        <taxon>Serendipita</taxon>
    </lineage>
</organism>
<dbReference type="GO" id="GO:0047499">
    <property type="term" value="F:calcium-independent phospholipase A2 activity"/>
    <property type="evidence" value="ECO:0007669"/>
    <property type="project" value="TreeGrafter"/>
</dbReference>
<reference evidence="4" key="2">
    <citation type="submission" date="2015-01" db="EMBL/GenBank/DDBJ databases">
        <title>Evolutionary Origins and Diversification of the Mycorrhizal Mutualists.</title>
        <authorList>
            <consortium name="DOE Joint Genome Institute"/>
            <consortium name="Mycorrhizal Genomics Consortium"/>
            <person name="Kohler A."/>
            <person name="Kuo A."/>
            <person name="Nagy L.G."/>
            <person name="Floudas D."/>
            <person name="Copeland A."/>
            <person name="Barry K.W."/>
            <person name="Cichocki N."/>
            <person name="Veneault-Fourrey C."/>
            <person name="LaButti K."/>
            <person name="Lindquist E.A."/>
            <person name="Lipzen A."/>
            <person name="Lundell T."/>
            <person name="Morin E."/>
            <person name="Murat C."/>
            <person name="Riley R."/>
            <person name="Ohm R."/>
            <person name="Sun H."/>
            <person name="Tunlid A."/>
            <person name="Henrissat B."/>
            <person name="Grigoriev I.V."/>
            <person name="Hibbett D.S."/>
            <person name="Martin F."/>
        </authorList>
    </citation>
    <scope>NUCLEOTIDE SEQUENCE [LARGE SCALE GENOMIC DNA]</scope>
    <source>
        <strain evidence="4">MAFF 305830</strain>
    </source>
</reference>
<evidence type="ECO:0000256" key="1">
    <source>
        <dbReference type="ARBA" id="ARBA00022801"/>
    </source>
</evidence>
<evidence type="ECO:0000313" key="3">
    <source>
        <dbReference type="EMBL" id="KIM31633.1"/>
    </source>
</evidence>
<reference evidence="3 4" key="1">
    <citation type="submission" date="2014-04" db="EMBL/GenBank/DDBJ databases">
        <authorList>
            <consortium name="DOE Joint Genome Institute"/>
            <person name="Kuo A."/>
            <person name="Zuccaro A."/>
            <person name="Kohler A."/>
            <person name="Nagy L.G."/>
            <person name="Floudas D."/>
            <person name="Copeland A."/>
            <person name="Barry K.W."/>
            <person name="Cichocki N."/>
            <person name="Veneault-Fourrey C."/>
            <person name="LaButti K."/>
            <person name="Lindquist E.A."/>
            <person name="Lipzen A."/>
            <person name="Lundell T."/>
            <person name="Morin E."/>
            <person name="Murat C."/>
            <person name="Sun H."/>
            <person name="Tunlid A."/>
            <person name="Henrissat B."/>
            <person name="Grigoriev I.V."/>
            <person name="Hibbett D.S."/>
            <person name="Martin F."/>
            <person name="Nordberg H.P."/>
            <person name="Cantor M.N."/>
            <person name="Hua S.X."/>
        </authorList>
    </citation>
    <scope>NUCLEOTIDE SEQUENCE [LARGE SCALE GENOMIC DNA]</scope>
    <source>
        <strain evidence="3 4">MAFF 305830</strain>
    </source>
</reference>
<protein>
    <recommendedName>
        <fullName evidence="5">PNPLA domain-containing protein</fullName>
    </recommendedName>
</protein>
<dbReference type="AlphaFoldDB" id="A0A0C2X027"/>
<dbReference type="InterPro" id="IPR016035">
    <property type="entry name" value="Acyl_Trfase/lysoPLipase"/>
</dbReference>
<keyword evidence="2" id="KW-0443">Lipid metabolism</keyword>
<gene>
    <name evidence="3" type="ORF">M408DRAFT_63973</name>
</gene>
<dbReference type="GO" id="GO:0016042">
    <property type="term" value="P:lipid catabolic process"/>
    <property type="evidence" value="ECO:0007669"/>
    <property type="project" value="UniProtKB-KW"/>
</dbReference>
<proteinExistence type="predicted"/>
<keyword evidence="2" id="KW-0442">Lipid degradation</keyword>
<dbReference type="STRING" id="933852.A0A0C2X027"/>
<accession>A0A0C2X027</accession>
<dbReference type="EMBL" id="KN824281">
    <property type="protein sequence ID" value="KIM31633.1"/>
    <property type="molecule type" value="Genomic_DNA"/>
</dbReference>
<dbReference type="HOGENOM" id="CLU_000288_144_2_1"/>
<evidence type="ECO:0000256" key="2">
    <source>
        <dbReference type="ARBA" id="ARBA00022963"/>
    </source>
</evidence>
<keyword evidence="1" id="KW-0378">Hydrolase</keyword>
<dbReference type="PANTHER" id="PTHR24185:SF1">
    <property type="entry name" value="CALCIUM-INDEPENDENT PHOSPHOLIPASE A2-GAMMA"/>
    <property type="match status" value="1"/>
</dbReference>
<dbReference type="Proteomes" id="UP000054097">
    <property type="component" value="Unassembled WGS sequence"/>
</dbReference>
<evidence type="ECO:0000313" key="4">
    <source>
        <dbReference type="Proteomes" id="UP000054097"/>
    </source>
</evidence>
<dbReference type="GO" id="GO:0016020">
    <property type="term" value="C:membrane"/>
    <property type="evidence" value="ECO:0007669"/>
    <property type="project" value="TreeGrafter"/>
</dbReference>
<name>A0A0C2X027_SERVB</name>
<evidence type="ECO:0008006" key="5">
    <source>
        <dbReference type="Google" id="ProtNLM"/>
    </source>
</evidence>
<dbReference type="SUPFAM" id="SSF52151">
    <property type="entry name" value="FabD/lysophospholipase-like"/>
    <property type="match status" value="1"/>
</dbReference>
<dbReference type="Gene3D" id="3.40.1090.10">
    <property type="entry name" value="Cytosolic phospholipase A2 catalytic domain"/>
    <property type="match status" value="1"/>
</dbReference>
<dbReference type="GO" id="GO:0019369">
    <property type="term" value="P:arachidonate metabolic process"/>
    <property type="evidence" value="ECO:0007669"/>
    <property type="project" value="TreeGrafter"/>
</dbReference>
<sequence>MKSHRGTVTNFFPSFIDTGGPGTYSQLLIIKEYMTRMANDIRVDECDLYPADYFDIMGGLVTILLGYLKMNVDDAIDALVSVASAVFPPDAYEASDREENLNNLKEAVEALLEEKNVPLDMKMHDRRQPSTNCKIAIYAASSANLSHPAIFRTYTTRGTSLNPTIVEAICATMAVPSLFAPVKIGPRLREQSFVGGAVGTNNPTRELLKEAANVFGKDRRVAQILSIGAGRARLLALDHSGDTDSLGRLVKDMAADCGIVARELATRLHSVQAYLRLNVDRGMESIKMHDWASLGAIESHTSAYVEITTISEAIDASLRHILDRIGSATLGQISKQICVLL</sequence>
<dbReference type="PANTHER" id="PTHR24185">
    <property type="entry name" value="CALCIUM-INDEPENDENT PHOSPHOLIPASE A2-GAMMA"/>
    <property type="match status" value="1"/>
</dbReference>
<dbReference type="OrthoDB" id="630895at2759"/>
<keyword evidence="4" id="KW-1185">Reference proteome</keyword>